<name>A0A850GZK6_9SPHN</name>
<proteinExistence type="predicted"/>
<organism evidence="2 3">
    <name type="scientific">Qipengyuania atrilutea</name>
    <dbReference type="NCBI Taxonomy" id="2744473"/>
    <lineage>
        <taxon>Bacteria</taxon>
        <taxon>Pseudomonadati</taxon>
        <taxon>Pseudomonadota</taxon>
        <taxon>Alphaproteobacteria</taxon>
        <taxon>Sphingomonadales</taxon>
        <taxon>Erythrobacteraceae</taxon>
        <taxon>Qipengyuania</taxon>
    </lineage>
</organism>
<dbReference type="EMBL" id="JABWGV010000003">
    <property type="protein sequence ID" value="NVD45094.1"/>
    <property type="molecule type" value="Genomic_DNA"/>
</dbReference>
<feature type="region of interest" description="Disordered" evidence="1">
    <location>
        <begin position="75"/>
        <end position="94"/>
    </location>
</feature>
<keyword evidence="3" id="KW-1185">Reference proteome</keyword>
<reference evidence="2 3" key="1">
    <citation type="submission" date="2020-06" db="EMBL/GenBank/DDBJ databases">
        <title>Altererythrobacter sp. HHU K3-1.</title>
        <authorList>
            <person name="Zhang D."/>
            <person name="Xue H."/>
        </authorList>
    </citation>
    <scope>NUCLEOTIDE SEQUENCE [LARGE SCALE GENOMIC DNA]</scope>
    <source>
        <strain evidence="2 3">HHU K3-1</strain>
    </source>
</reference>
<evidence type="ECO:0000313" key="2">
    <source>
        <dbReference type="EMBL" id="NVD45094.1"/>
    </source>
</evidence>
<evidence type="ECO:0000256" key="1">
    <source>
        <dbReference type="SAM" id="MobiDB-lite"/>
    </source>
</evidence>
<protein>
    <recommendedName>
        <fullName evidence="4">Prevent-host-death protein</fullName>
    </recommendedName>
</protein>
<evidence type="ECO:0000313" key="3">
    <source>
        <dbReference type="Proteomes" id="UP000561438"/>
    </source>
</evidence>
<evidence type="ECO:0008006" key="4">
    <source>
        <dbReference type="Google" id="ProtNLM"/>
    </source>
</evidence>
<gene>
    <name evidence="2" type="ORF">HUV48_08680</name>
</gene>
<sequence length="94" mass="10981">MRPHACFRISVDELKQDVGKYLELAKTRTFEIFHNGEVDVMLVRVSAIPDWDARLQKSVRTDLLTVEEWETFMKPPEDLSHLPDSYDDWTGEAD</sequence>
<dbReference type="AlphaFoldDB" id="A0A850GZK6"/>
<dbReference type="RefSeq" id="WP_176267424.1">
    <property type="nucleotide sequence ID" value="NZ_JABWGV010000003.1"/>
</dbReference>
<feature type="compositionally biased region" description="Acidic residues" evidence="1">
    <location>
        <begin position="85"/>
        <end position="94"/>
    </location>
</feature>
<accession>A0A850GZK6</accession>
<dbReference type="Proteomes" id="UP000561438">
    <property type="component" value="Unassembled WGS sequence"/>
</dbReference>
<comment type="caution">
    <text evidence="2">The sequence shown here is derived from an EMBL/GenBank/DDBJ whole genome shotgun (WGS) entry which is preliminary data.</text>
</comment>